<proteinExistence type="predicted"/>
<organism evidence="3 4">
    <name type="scientific">Acinetobacter populi</name>
    <dbReference type="NCBI Taxonomy" id="1582270"/>
    <lineage>
        <taxon>Bacteria</taxon>
        <taxon>Pseudomonadati</taxon>
        <taxon>Pseudomonadota</taxon>
        <taxon>Gammaproteobacteria</taxon>
        <taxon>Moraxellales</taxon>
        <taxon>Moraxellaceae</taxon>
        <taxon>Acinetobacter</taxon>
    </lineage>
</organism>
<protein>
    <submittedName>
        <fullName evidence="3">Uncharacterized protein</fullName>
    </submittedName>
</protein>
<dbReference type="EMBL" id="NEXX01000001">
    <property type="protein sequence ID" value="OUY08572.1"/>
    <property type="molecule type" value="Genomic_DNA"/>
</dbReference>
<feature type="compositionally biased region" description="Basic and acidic residues" evidence="1">
    <location>
        <begin position="32"/>
        <end position="84"/>
    </location>
</feature>
<gene>
    <name evidence="3" type="ORF">CAP51_02880</name>
</gene>
<dbReference type="Proteomes" id="UP000196536">
    <property type="component" value="Unassembled WGS sequence"/>
</dbReference>
<dbReference type="PROSITE" id="PS51257">
    <property type="entry name" value="PROKAR_LIPOPROTEIN"/>
    <property type="match status" value="1"/>
</dbReference>
<evidence type="ECO:0000256" key="2">
    <source>
        <dbReference type="SAM" id="SignalP"/>
    </source>
</evidence>
<reference evidence="3 4" key="1">
    <citation type="submission" date="2017-05" db="EMBL/GenBank/DDBJ databases">
        <title>Acinetobacter populi ANC 5415 (= PBJ7), whole genome shotgun sequencing project.</title>
        <authorList>
            <person name="Nemec A."/>
            <person name="Radolfova-Krizova L."/>
        </authorList>
    </citation>
    <scope>NUCLEOTIDE SEQUENCE [LARGE SCALE GENOMIC DNA]</scope>
    <source>
        <strain evidence="3 4">PBJ7</strain>
    </source>
</reference>
<evidence type="ECO:0000256" key="1">
    <source>
        <dbReference type="SAM" id="MobiDB-lite"/>
    </source>
</evidence>
<accession>A0A1Z9Z2B7</accession>
<dbReference type="OrthoDB" id="6717527at2"/>
<keyword evidence="2" id="KW-0732">Signal</keyword>
<evidence type="ECO:0000313" key="4">
    <source>
        <dbReference type="Proteomes" id="UP000196536"/>
    </source>
</evidence>
<feature type="chain" id="PRO_5013165717" evidence="2">
    <location>
        <begin position="23"/>
        <end position="134"/>
    </location>
</feature>
<evidence type="ECO:0000313" key="3">
    <source>
        <dbReference type="EMBL" id="OUY08572.1"/>
    </source>
</evidence>
<sequence length="134" mass="14915">MNTWVKASVMSLTILSAIGLSACQSSAPATPEKPHKSLQHRADDLRKPFDREGKRMHKLTAEERAKFEKDMQERRAQRDADRKALQQACEGKAGQTISVKLGEQTIEGKCEIRFQPTKPERPQPPAAPQNVPAA</sequence>
<feature type="signal peptide" evidence="2">
    <location>
        <begin position="1"/>
        <end position="22"/>
    </location>
</feature>
<comment type="caution">
    <text evidence="3">The sequence shown here is derived from an EMBL/GenBank/DDBJ whole genome shotgun (WGS) entry which is preliminary data.</text>
</comment>
<dbReference type="RefSeq" id="WP_087619240.1">
    <property type="nucleotide sequence ID" value="NZ_NEXX01000001.1"/>
</dbReference>
<keyword evidence="4" id="KW-1185">Reference proteome</keyword>
<feature type="region of interest" description="Disordered" evidence="1">
    <location>
        <begin position="112"/>
        <end position="134"/>
    </location>
</feature>
<name>A0A1Z9Z2B7_9GAMM</name>
<feature type="region of interest" description="Disordered" evidence="1">
    <location>
        <begin position="23"/>
        <end position="94"/>
    </location>
</feature>
<dbReference type="AlphaFoldDB" id="A0A1Z9Z2B7"/>